<feature type="transmembrane region" description="Helical" evidence="7">
    <location>
        <begin position="229"/>
        <end position="251"/>
    </location>
</feature>
<dbReference type="Proteomes" id="UP000187283">
    <property type="component" value="Unassembled WGS sequence"/>
</dbReference>
<gene>
    <name evidence="8" type="ORF">AYI70_g6211</name>
</gene>
<dbReference type="SUPFAM" id="SSF103473">
    <property type="entry name" value="MFS general substrate transporter"/>
    <property type="match status" value="1"/>
</dbReference>
<dbReference type="GO" id="GO:0005337">
    <property type="term" value="F:nucleoside transmembrane transporter activity"/>
    <property type="evidence" value="ECO:0007669"/>
    <property type="project" value="InterPro"/>
</dbReference>
<dbReference type="PIRSF" id="PIRSF016379">
    <property type="entry name" value="ENT"/>
    <property type="match status" value="1"/>
</dbReference>
<dbReference type="PANTHER" id="PTHR10332:SF88">
    <property type="entry name" value="EQUILIBRATIVE NUCLEOSIDE TRANSPORTER 1, ISOFORM A"/>
    <property type="match status" value="1"/>
</dbReference>
<protein>
    <submittedName>
        <fullName evidence="8">Nucleoside transporter FUN26</fullName>
    </submittedName>
</protein>
<accession>A0A1R1XQX9</accession>
<keyword evidence="3" id="KW-0813">Transport</keyword>
<keyword evidence="6 7" id="KW-0472">Membrane</keyword>
<dbReference type="GO" id="GO:0005886">
    <property type="term" value="C:plasma membrane"/>
    <property type="evidence" value="ECO:0007669"/>
    <property type="project" value="TreeGrafter"/>
</dbReference>
<feature type="transmembrane region" description="Helical" evidence="7">
    <location>
        <begin position="406"/>
        <end position="427"/>
    </location>
</feature>
<comment type="caution">
    <text evidence="8">The sequence shown here is derived from an EMBL/GenBank/DDBJ whole genome shotgun (WGS) entry which is preliminary data.</text>
</comment>
<dbReference type="STRING" id="133412.A0A1R1XQX9"/>
<keyword evidence="9" id="KW-1185">Reference proteome</keyword>
<feature type="transmembrane region" description="Helical" evidence="7">
    <location>
        <begin position="483"/>
        <end position="507"/>
    </location>
</feature>
<feature type="transmembrane region" description="Helical" evidence="7">
    <location>
        <begin position="188"/>
        <end position="209"/>
    </location>
</feature>
<evidence type="ECO:0000256" key="3">
    <source>
        <dbReference type="ARBA" id="ARBA00022448"/>
    </source>
</evidence>
<dbReference type="PANTHER" id="PTHR10332">
    <property type="entry name" value="EQUILIBRATIVE NUCLEOSIDE TRANSPORTER"/>
    <property type="match status" value="1"/>
</dbReference>
<keyword evidence="4 7" id="KW-0812">Transmembrane</keyword>
<feature type="transmembrane region" description="Helical" evidence="7">
    <location>
        <begin position="314"/>
        <end position="332"/>
    </location>
</feature>
<feature type="transmembrane region" description="Helical" evidence="7">
    <location>
        <begin position="90"/>
        <end position="110"/>
    </location>
</feature>
<comment type="similarity">
    <text evidence="2">Belongs to the SLC29A/ENT transporter (TC 2.A.57) family.</text>
</comment>
<reference evidence="8 9" key="1">
    <citation type="submission" date="2017-01" db="EMBL/GenBank/DDBJ databases">
        <authorList>
            <person name="Mah S.A."/>
            <person name="Swanson W.J."/>
            <person name="Moy G.W."/>
            <person name="Vacquier V.D."/>
        </authorList>
    </citation>
    <scope>NUCLEOTIDE SEQUENCE [LARGE SCALE GENOMIC DNA]</scope>
    <source>
        <strain evidence="8 9">GSMNP</strain>
    </source>
</reference>
<dbReference type="OrthoDB" id="46396at2759"/>
<feature type="transmembrane region" description="Helical" evidence="7">
    <location>
        <begin position="149"/>
        <end position="167"/>
    </location>
</feature>
<feature type="transmembrane region" description="Helical" evidence="7">
    <location>
        <begin position="122"/>
        <end position="143"/>
    </location>
</feature>
<comment type="subcellular location">
    <subcellularLocation>
        <location evidence="1">Membrane</location>
        <topology evidence="1">Multi-pass membrane protein</topology>
    </subcellularLocation>
</comment>
<dbReference type="InterPro" id="IPR002259">
    <property type="entry name" value="Eqnu_transpt"/>
</dbReference>
<dbReference type="Pfam" id="PF01733">
    <property type="entry name" value="Nucleoside_tran"/>
    <property type="match status" value="2"/>
</dbReference>
<evidence type="ECO:0000313" key="9">
    <source>
        <dbReference type="Proteomes" id="UP000187283"/>
    </source>
</evidence>
<keyword evidence="5 7" id="KW-1133">Transmembrane helix</keyword>
<evidence type="ECO:0000256" key="6">
    <source>
        <dbReference type="ARBA" id="ARBA00023136"/>
    </source>
</evidence>
<feature type="transmembrane region" description="Helical" evidence="7">
    <location>
        <begin position="376"/>
        <end position="394"/>
    </location>
</feature>
<proteinExistence type="inferred from homology"/>
<evidence type="ECO:0000256" key="7">
    <source>
        <dbReference type="SAM" id="Phobius"/>
    </source>
</evidence>
<name>A0A1R1XQX9_9FUNG</name>
<feature type="transmembrane region" description="Helical" evidence="7">
    <location>
        <begin position="519"/>
        <end position="542"/>
    </location>
</feature>
<evidence type="ECO:0000313" key="8">
    <source>
        <dbReference type="EMBL" id="OMJ17052.1"/>
    </source>
</evidence>
<organism evidence="8 9">
    <name type="scientific">Smittium culicis</name>
    <dbReference type="NCBI Taxonomy" id="133412"/>
    <lineage>
        <taxon>Eukaryota</taxon>
        <taxon>Fungi</taxon>
        <taxon>Fungi incertae sedis</taxon>
        <taxon>Zoopagomycota</taxon>
        <taxon>Kickxellomycotina</taxon>
        <taxon>Harpellomycetes</taxon>
        <taxon>Harpellales</taxon>
        <taxon>Legeriomycetaceae</taxon>
        <taxon>Smittium</taxon>
    </lineage>
</organism>
<sequence length="544" mass="59769">MSKIPHKVNSSTSLISSNALRVEETILTESSPAETVVNGTEPRDSPVTTRFVEYTYVLCGITVLFGWNAIITAFSFFAEVFKGTSFENSFRNIFSLAFTFVGLIASVYSLSTQNKGNYEKRVIIGFSANIIIFLMFSAFPYMTFIKGPFAFYFCLILIILSSVFTGISQTSINALASMMPPSCMQGMMSGQAIAGLISSITQLVTAYLTSKKGSDTAESDTISKLSPGLKLRTMACFLITAIIVIVSTLMFMKLKGTQLYKDLINHSAEEERTAQEAILAIQGETSSDIESANVPKVASKPQEIFKTLLSVKHYAHAVLLSFIVTLSMFPSLTSQVTSVNGKLGVSYLVEWHFVLFNAGDYIGRFLAQFVQNFTDWIFYFVSSISNAVTLGFLSRRDRVISLDRDFVYVWFMVIFGYLRWLFLPVFMKSNLSCKVESADVITSTLNQSSTLLNSIQDTGVSILSRVSSLKSADLLNYSSSSDIWFLFAILLLGITGGFIASCVMIVGPRTSINPPLAGSILGFFILFGLAVGSILSFLVTYLSC</sequence>
<feature type="transmembrane region" description="Helical" evidence="7">
    <location>
        <begin position="54"/>
        <end position="78"/>
    </location>
</feature>
<dbReference type="EMBL" id="LSSN01002151">
    <property type="protein sequence ID" value="OMJ17052.1"/>
    <property type="molecule type" value="Genomic_DNA"/>
</dbReference>
<evidence type="ECO:0000256" key="2">
    <source>
        <dbReference type="ARBA" id="ARBA00007965"/>
    </source>
</evidence>
<dbReference type="AlphaFoldDB" id="A0A1R1XQX9"/>
<dbReference type="InterPro" id="IPR036259">
    <property type="entry name" value="MFS_trans_sf"/>
</dbReference>
<evidence type="ECO:0000256" key="4">
    <source>
        <dbReference type="ARBA" id="ARBA00022692"/>
    </source>
</evidence>
<evidence type="ECO:0000256" key="5">
    <source>
        <dbReference type="ARBA" id="ARBA00022989"/>
    </source>
</evidence>
<evidence type="ECO:0000256" key="1">
    <source>
        <dbReference type="ARBA" id="ARBA00004141"/>
    </source>
</evidence>
<dbReference type="PRINTS" id="PR01130">
    <property type="entry name" value="DERENTRNSPRT"/>
</dbReference>